<dbReference type="EMBL" id="JADBJN010000001">
    <property type="protein sequence ID" value="KAG5682446.1"/>
    <property type="molecule type" value="Genomic_DNA"/>
</dbReference>
<dbReference type="GO" id="GO:0016747">
    <property type="term" value="F:acyltransferase activity, transferring groups other than amino-acyl groups"/>
    <property type="evidence" value="ECO:0007669"/>
    <property type="project" value="InterPro"/>
</dbReference>
<proteinExistence type="predicted"/>
<gene>
    <name evidence="4" type="ORF">PVAND_011798</name>
</gene>
<dbReference type="OrthoDB" id="207378at2759"/>
<protein>
    <recommendedName>
        <fullName evidence="3">Nose resistant-to-fluoxetine protein N-terminal domain-containing protein</fullName>
    </recommendedName>
</protein>
<feature type="transmembrane region" description="Helical" evidence="1">
    <location>
        <begin position="481"/>
        <end position="508"/>
    </location>
</feature>
<evidence type="ECO:0000256" key="1">
    <source>
        <dbReference type="SAM" id="Phobius"/>
    </source>
</evidence>
<dbReference type="InterPro" id="IPR052728">
    <property type="entry name" value="O2_lipid_transport_reg"/>
</dbReference>
<evidence type="ECO:0000256" key="2">
    <source>
        <dbReference type="SAM" id="SignalP"/>
    </source>
</evidence>
<feature type="transmembrane region" description="Helical" evidence="1">
    <location>
        <begin position="440"/>
        <end position="461"/>
    </location>
</feature>
<dbReference type="AlphaFoldDB" id="A0A9J6CLH6"/>
<evidence type="ECO:0000259" key="3">
    <source>
        <dbReference type="SMART" id="SM00703"/>
    </source>
</evidence>
<accession>A0A9J6CLH6</accession>
<keyword evidence="5" id="KW-1185">Reference proteome</keyword>
<keyword evidence="1" id="KW-0812">Transmembrane</keyword>
<dbReference type="Pfam" id="PF01757">
    <property type="entry name" value="Acyl_transf_3"/>
    <property type="match status" value="1"/>
</dbReference>
<feature type="domain" description="Nose resistant-to-fluoxetine protein N-terminal" evidence="3">
    <location>
        <begin position="171"/>
        <end position="302"/>
    </location>
</feature>
<feature type="transmembrane region" description="Helical" evidence="1">
    <location>
        <begin position="545"/>
        <end position="566"/>
    </location>
</feature>
<feature type="transmembrane region" description="Helical" evidence="1">
    <location>
        <begin position="713"/>
        <end position="733"/>
    </location>
</feature>
<feature type="transmembrane region" description="Helical" evidence="1">
    <location>
        <begin position="816"/>
        <end position="840"/>
    </location>
</feature>
<dbReference type="InterPro" id="IPR002656">
    <property type="entry name" value="Acyl_transf_3_dom"/>
</dbReference>
<name>A0A9J6CLH6_POLVA</name>
<organism evidence="4 5">
    <name type="scientific">Polypedilum vanderplanki</name>
    <name type="common">Sleeping chironomid midge</name>
    <dbReference type="NCBI Taxonomy" id="319348"/>
    <lineage>
        <taxon>Eukaryota</taxon>
        <taxon>Metazoa</taxon>
        <taxon>Ecdysozoa</taxon>
        <taxon>Arthropoda</taxon>
        <taxon>Hexapoda</taxon>
        <taxon>Insecta</taxon>
        <taxon>Pterygota</taxon>
        <taxon>Neoptera</taxon>
        <taxon>Endopterygota</taxon>
        <taxon>Diptera</taxon>
        <taxon>Nematocera</taxon>
        <taxon>Chironomoidea</taxon>
        <taxon>Chironomidae</taxon>
        <taxon>Chironominae</taxon>
        <taxon>Polypedilum</taxon>
        <taxon>Polypedilum</taxon>
    </lineage>
</organism>
<feature type="transmembrane region" description="Helical" evidence="1">
    <location>
        <begin position="320"/>
        <end position="340"/>
    </location>
</feature>
<comment type="caution">
    <text evidence="4">The sequence shown here is derived from an EMBL/GenBank/DDBJ whole genome shotgun (WGS) entry which is preliminary data.</text>
</comment>
<dbReference type="InterPro" id="IPR006621">
    <property type="entry name" value="Nose-resist-to-fluoxetine_N"/>
</dbReference>
<keyword evidence="2" id="KW-0732">Signal</keyword>
<dbReference type="PANTHER" id="PTHR11161:SF69">
    <property type="entry name" value="NOSE RESISTANT TO FLUOXETINE PROTEIN 6-LIKE PROTEIN"/>
    <property type="match status" value="1"/>
</dbReference>
<dbReference type="Proteomes" id="UP001107558">
    <property type="component" value="Chromosome 1"/>
</dbReference>
<keyword evidence="1" id="KW-1133">Transmembrane helix</keyword>
<feature type="transmembrane region" description="Helical" evidence="1">
    <location>
        <begin position="777"/>
        <end position="796"/>
    </location>
</feature>
<dbReference type="PANTHER" id="PTHR11161">
    <property type="entry name" value="O-ACYLTRANSFERASE"/>
    <property type="match status" value="1"/>
</dbReference>
<feature type="transmembrane region" description="Helical" evidence="1">
    <location>
        <begin position="646"/>
        <end position="664"/>
    </location>
</feature>
<feature type="signal peptide" evidence="2">
    <location>
        <begin position="1"/>
        <end position="20"/>
    </location>
</feature>
<feature type="transmembrane region" description="Helical" evidence="1">
    <location>
        <begin position="622"/>
        <end position="639"/>
    </location>
</feature>
<dbReference type="Pfam" id="PF20146">
    <property type="entry name" value="NRF"/>
    <property type="match status" value="1"/>
</dbReference>
<keyword evidence="1" id="KW-0472">Membrane</keyword>
<evidence type="ECO:0000313" key="4">
    <source>
        <dbReference type="EMBL" id="KAG5682446.1"/>
    </source>
</evidence>
<dbReference type="SMART" id="SM00703">
    <property type="entry name" value="NRF"/>
    <property type="match status" value="1"/>
</dbReference>
<evidence type="ECO:0000313" key="5">
    <source>
        <dbReference type="Proteomes" id="UP001107558"/>
    </source>
</evidence>
<reference evidence="4" key="1">
    <citation type="submission" date="2021-03" db="EMBL/GenBank/DDBJ databases">
        <title>Chromosome level genome of the anhydrobiotic midge Polypedilum vanderplanki.</title>
        <authorList>
            <person name="Yoshida Y."/>
            <person name="Kikawada T."/>
            <person name="Gusev O."/>
        </authorList>
    </citation>
    <scope>NUCLEOTIDE SEQUENCE</scope>
    <source>
        <strain evidence="4">NIAS01</strain>
        <tissue evidence="4">Whole body or cell culture</tissue>
    </source>
</reference>
<sequence>MEKILLQVIYLWLLLAKTQAGNIITPNAHGSSESKSLKVNYKKLFSDSPSDLDLDILNDSSEIIDDSKEIALNFDDFVSQKELSASIKDNETSFKTNGANVFKVPKTKMKKTIASKHSSIKNEPFINDFNSELLFAIKDDNLTGYDTYFHAFTHLYDHNKWNINSFSFDITKTCLKDVKKYLNDLKLSRDWALKVNDASGKYRGLFFFENSFWLGSKQYCYEINNEFANDIPSLQFFVVKISIKLEPVNKKKLRIIDVGQCLPKSCTQQDVIIIMNRDPASLILQQTLTMNNDSIKANEVKVLETRKVPGEYSIWEDLKFYIFGLTVLALLSLIICATVYEEILKARGLLNINNEIYDDVNKKDKNTTSGYCENNNNKYEMSYINNNINNKSNIEECKTNKNHQQDFLKLGLLSKMLLCFAFGSNSKAILSGKNSNEDSLTCIHGLRLFTLLWTILVHTYLQMFGIGENRFSRNISERTFLYQLVGNATFSVDTFFFISGLLIVLLFLKTEKNQNRKCSNDEDNIQKNDNVLSTDRFWIKSSQKMVMLVLYRFLRLTPAYFFIMVLTELLMKVTYNQSVFTPGLIDHINCNKYFLRNIFYINNFYPLNEMCMMWSWYLANDFQFYIITLLILFISIRYFKVSLISTIFLLLMSWIITIYMSLHYKYTHKVSDPFESFDFLYDKPWQRFGPYVMGMFTGYFLHRVKVPPKIPFAINFALWSMSSFILFIIIFGVGEGQLNMMATSFYVSFGHTAWGFALIWITLSCCWDLAKPINSLLSFNGFFPFSRLCFCSYLIHPTVMMVTSFQSDGPVQLRHGLIFTAFLGNAAISFILAFIISLMVEAPVIRLLKVFYRK</sequence>
<feature type="chain" id="PRO_5039892109" description="Nose resistant-to-fluoxetine protein N-terminal domain-containing protein" evidence="2">
    <location>
        <begin position="21"/>
        <end position="854"/>
    </location>
</feature>